<feature type="compositionally biased region" description="Acidic residues" evidence="19">
    <location>
        <begin position="1876"/>
        <end position="1903"/>
    </location>
</feature>
<feature type="compositionally biased region" description="Low complexity" evidence="19">
    <location>
        <begin position="821"/>
        <end position="842"/>
    </location>
</feature>
<dbReference type="InterPro" id="IPR024779">
    <property type="entry name" value="2OGFeDO_JBP1/TET_oxygenase_dom"/>
</dbReference>
<feature type="region of interest" description="Disordered" evidence="19">
    <location>
        <begin position="1556"/>
        <end position="1609"/>
    </location>
</feature>
<accession>A0ABM5EPD9</accession>
<evidence type="ECO:0000256" key="8">
    <source>
        <dbReference type="ARBA" id="ARBA00022833"/>
    </source>
</evidence>
<dbReference type="PANTHER" id="PTHR23358:SF4">
    <property type="entry name" value="METHYLCYTOSINE DIOXYGENASE TET3"/>
    <property type="match status" value="1"/>
</dbReference>
<evidence type="ECO:0000313" key="21">
    <source>
        <dbReference type="Proteomes" id="UP001652642"/>
    </source>
</evidence>
<keyword evidence="6 18" id="KW-0479">Metal-binding</keyword>
<feature type="region of interest" description="Disordered" evidence="19">
    <location>
        <begin position="1646"/>
        <end position="1750"/>
    </location>
</feature>
<dbReference type="SMART" id="SM01333">
    <property type="entry name" value="Tet_JBP"/>
    <property type="match status" value="1"/>
</dbReference>
<reference evidence="22" key="1">
    <citation type="submission" date="2025-08" db="UniProtKB">
        <authorList>
            <consortium name="RefSeq"/>
        </authorList>
    </citation>
    <scope>IDENTIFICATION</scope>
</reference>
<keyword evidence="9" id="KW-0156">Chromatin regulator</keyword>
<keyword evidence="8 18" id="KW-0862">Zinc</keyword>
<evidence type="ECO:0000256" key="9">
    <source>
        <dbReference type="ARBA" id="ARBA00022853"/>
    </source>
</evidence>
<sequence>MTNVPWPAPASVLLGSRSEGSCARPGPPEMLSGAGGRGFPVAGQSGEEGAPRPRTKRRRCGLCGPCLRKEACGSCTPCLNQRTSHQVCKMRRCEALKKKKKKEKENKEEEEEVAAAAVTGEEHPREVEIKDAKEGLGGGWGQVAAAAAAAEAGLEGSSVDGPKTGQMEGGPFSHPEERRLKEGHVSGWANGGVVPMEASTWPGSPRTEPDPRWERMADGPSQGGSSANANLEDAQNLVAFSAAAEAALSSRGRGPLASPSLLSMQLYERFNAEMNQGGAGEEASGSPPSSCLSFADLKALKAALALAKDGRKPPNCNCDGPECPDYLEWLEKKIRSVTGGEGQSGSPGPRLQAPPAPSDNGANHQQVPAVDEKPPPCPSEALPFSQSALNIAKEKNISLQTAIAIEALTQLSSVLPEPALEAPPSPVRSPLQAMAFASKAQLAQPSLFPPDSPASSVLAGSRAELYQGQASKEGYVSHNRHLAPVSSAPSSWQQEGQLAQDLASSSSSSCCLDHHGGCLEPSALFPSASSTPQKAAFPEQWSEEARLQNSPWGLSASTPPSSLVSDPMAELEQLLGSATDCIKSVFKRPEAMPGKARVVKPKQEPAAQKEEALGPRKAAASSPQLSQLLQETSAHQKAQRALQQHLHHKRSLFLDQNVPRGGGGATPEPLPSWWPPSAPAQPPPKPPEKPIKERRRKVQSDKNGAVKPLRKQAQIKKPKQKDAQPLFLPARQISLEGFRSAITPERPSREMLSEQLLASSPAKLWPPLPPAPRPAEPSPLQKLLETRILAPNTQETCQPRQEESRGSYPENSVCKPASELSPPVSTFAPSSSSAAATAACSSHGHQEAFCRLTDSTDQPLGAQNPIPVDDKLEELIKQFEAEFGDHFSFPNSELPASLLPPEGALPAQPSSPAQPELSSLSRSPELPGCSEAAAQPPATGDLTPPAGAPNLGPKPFPLQPGASQPFENPFAARSPKQIKIESSGAITVVSTTCFYSDENQNTDTASAEGTPTKDQVPLTPTLSGFLESPLKYLDTPTKSLLDTPAKRAQAEFPTCDCVEQIVEKDEGPYYTHLGSGPTVASIRELMEERYGEKGKAIRIEKVIYTGKEGKSSRGCPIAKWVIRRHNVEEKLLCLVRHRAGHHCQNAVIIILILAWEGIPRTLGDTLYQELTDTLTKFGNPTTRRCGLNDDRTCACQGKDPNTCGASFSFGCSWSMYFNGCKYARSKTPRKFRLQGDNPGEEEVLRRSFQDLATEVAPLYRRLAPQAYQNQVTNEDVAIDCRLGLKEGRPFSGVTACMDFCAHAHKDQHNLYNGCTVVCTLTKEDNRTTGQIPEDEQLHVLPLYIMSTTDEFGSEENQAAKMGSGAIQVLTSFPREVRKLPEPAKSCRQRQLEARKAAAEKKKMQKEKLISPEKIKQEVLDIPSLQQNTDPALKNGLSQPPLKVEPQNPYNGFKYSGNAVVESYSVLGNCRPSDPYSMNSVYSYHSYYAQPNLPSVNGLHSKFSLPSFGYYGFSSNHMFHSQFLNYDDGRSAPWVSGGDYEKKPSVQLLQESLSHTYKSPEQLDKSPSAVKSKNHHQRTYERANRHPGKGPALLQRCPSAPSEAPPFAQNTNCLHSRTIKEEPVDSLPHLEAMQRAAAVNGAEIPPLNPAELPWPSQNGGPGPQWSPYKVHRNEPPSNRTSSAEASWNGFAPSDGVGSLSANRQNKSSLLGSHSTTTRLPPSHLMEKQWGLFPGEGQPLAPSPDALGKSWSPCKRNESSLVFSASPDLQEKPWSFGQLSFGSPQGSSLRLPDELWGPPVKAEERRTPTPGTGLHSRPWASYGSLPAVASGLCGEKPFPPLKAEGNAVGLGGARPERPWDAFSLDDSMEETPEKSVKEEEEVGEEDQQQQQEDEEEDEEEEEEWSDSEHNFLDKTIGGVAVAPAHGSILIECARRELHATTPLKKPNRCHPTRISLVFYQHKNLNQPNHGLALWEAKMKQLAERARARQEEAARLGLQEEDIKPFGKKRKWGGGLAAEPQLKERKDSVPTRQALALPTNSAVTVSSYAYTKVTGPYSRWI</sequence>
<evidence type="ECO:0000313" key="22">
    <source>
        <dbReference type="RefSeq" id="XP_072835010.1"/>
    </source>
</evidence>
<dbReference type="Pfam" id="PF12851">
    <property type="entry name" value="Tet_JBP"/>
    <property type="match status" value="1"/>
</dbReference>
<evidence type="ECO:0000256" key="19">
    <source>
        <dbReference type="SAM" id="MobiDB-lite"/>
    </source>
</evidence>
<dbReference type="InterPro" id="IPR040175">
    <property type="entry name" value="TET1/2/3"/>
</dbReference>
<evidence type="ECO:0000256" key="7">
    <source>
        <dbReference type="ARBA" id="ARBA00022771"/>
    </source>
</evidence>
<evidence type="ECO:0000256" key="18">
    <source>
        <dbReference type="RuleBase" id="RU367064"/>
    </source>
</evidence>
<keyword evidence="21" id="KW-1185">Reference proteome</keyword>
<comment type="subcellular location">
    <subcellularLocation>
        <location evidence="2">Chromosome</location>
    </subcellularLocation>
    <subcellularLocation>
        <location evidence="1">Nucleus</location>
    </subcellularLocation>
</comment>
<comment type="function">
    <text evidence="18">Dioxygenase that catalyzes the conversion of the modified genomic base 5-methylcytosine (5mC) into 5-hydroxymethylcytosine (5hmC) and plays a key role in epigenetic chromatin reprogramming during embryonic development.</text>
</comment>
<dbReference type="CDD" id="cd18897">
    <property type="entry name" value="TET3"/>
    <property type="match status" value="1"/>
</dbReference>
<dbReference type="InterPro" id="IPR046942">
    <property type="entry name" value="TET_oxygenase"/>
</dbReference>
<evidence type="ECO:0000256" key="2">
    <source>
        <dbReference type="ARBA" id="ARBA00004286"/>
    </source>
</evidence>
<evidence type="ECO:0000256" key="1">
    <source>
        <dbReference type="ARBA" id="ARBA00004123"/>
    </source>
</evidence>
<evidence type="ECO:0000256" key="5">
    <source>
        <dbReference type="ARBA" id="ARBA00022473"/>
    </source>
</evidence>
<keyword evidence="7 17" id="KW-0863">Zinc-finger</keyword>
<feature type="region of interest" description="Disordered" evidence="19">
    <location>
        <begin position="99"/>
        <end position="125"/>
    </location>
</feature>
<keyword evidence="5" id="KW-0217">Developmental protein</keyword>
<feature type="compositionally biased region" description="Polar residues" evidence="19">
    <location>
        <begin position="1674"/>
        <end position="1684"/>
    </location>
</feature>
<feature type="region of interest" description="Disordered" evidence="19">
    <location>
        <begin position="186"/>
        <end position="230"/>
    </location>
</feature>
<evidence type="ECO:0000256" key="16">
    <source>
        <dbReference type="ARBA" id="ARBA00049431"/>
    </source>
</evidence>
<organism evidence="21 22">
    <name type="scientific">Pogona vitticeps</name>
    <name type="common">central bearded dragon</name>
    <dbReference type="NCBI Taxonomy" id="103695"/>
    <lineage>
        <taxon>Eukaryota</taxon>
        <taxon>Metazoa</taxon>
        <taxon>Chordata</taxon>
        <taxon>Craniata</taxon>
        <taxon>Vertebrata</taxon>
        <taxon>Euteleostomi</taxon>
        <taxon>Lepidosauria</taxon>
        <taxon>Squamata</taxon>
        <taxon>Bifurcata</taxon>
        <taxon>Unidentata</taxon>
        <taxon>Episquamata</taxon>
        <taxon>Toxicofera</taxon>
        <taxon>Iguania</taxon>
        <taxon>Acrodonta</taxon>
        <taxon>Agamidae</taxon>
        <taxon>Amphibolurinae</taxon>
        <taxon>Pogona</taxon>
    </lineage>
</organism>
<evidence type="ECO:0000259" key="20">
    <source>
        <dbReference type="PROSITE" id="PS51058"/>
    </source>
</evidence>
<keyword evidence="10 18" id="KW-0223">Dioxygenase</keyword>
<feature type="region of interest" description="Disordered" evidence="19">
    <location>
        <begin position="1845"/>
        <end position="1906"/>
    </location>
</feature>
<keyword evidence="11 18" id="KW-0560">Oxidoreductase</keyword>
<dbReference type="RefSeq" id="XP_072835010.1">
    <property type="nucleotide sequence ID" value="XM_072978909.1"/>
</dbReference>
<keyword evidence="13" id="KW-0238">DNA-binding</keyword>
<evidence type="ECO:0000256" key="14">
    <source>
        <dbReference type="ARBA" id="ARBA00023242"/>
    </source>
</evidence>
<feature type="region of interest" description="Disordered" evidence="19">
    <location>
        <begin position="337"/>
        <end position="382"/>
    </location>
</feature>
<comment type="catalytic activity">
    <reaction evidence="15 18">
        <text>a 5-formyl-2'-deoxycytidine in DNA + 2-oxoglutarate + O2 = a 5-carboxyl-2'-deoxycytidine in DNA + succinate + CO2 + H(+)</text>
        <dbReference type="Rhea" id="RHEA:53832"/>
        <dbReference type="Rhea" id="RHEA-COMP:13656"/>
        <dbReference type="Rhea" id="RHEA-COMP:13657"/>
        <dbReference type="ChEBI" id="CHEBI:15378"/>
        <dbReference type="ChEBI" id="CHEBI:15379"/>
        <dbReference type="ChEBI" id="CHEBI:16526"/>
        <dbReference type="ChEBI" id="CHEBI:16810"/>
        <dbReference type="ChEBI" id="CHEBI:30031"/>
        <dbReference type="ChEBI" id="CHEBI:137731"/>
        <dbReference type="ChEBI" id="CHEBI:137732"/>
        <dbReference type="EC" id="1.14.11.80"/>
    </reaction>
</comment>
<feature type="region of interest" description="Disordered" evidence="19">
    <location>
        <begin position="892"/>
        <end position="969"/>
    </location>
</feature>
<evidence type="ECO:0000256" key="11">
    <source>
        <dbReference type="ARBA" id="ARBA00023002"/>
    </source>
</evidence>
<keyword evidence="12 18" id="KW-0408">Iron</keyword>
<proteinExistence type="inferred from homology"/>
<comment type="catalytic activity">
    <reaction evidence="16 18">
        <text>a 5-hydroxymethyl-2'-deoxycytidine in DNA + 2-oxoglutarate + O2 = a 5-formyl-2'-deoxycytidine in DNA + succinate + CO2 + H2O</text>
        <dbReference type="Rhea" id="RHEA:53828"/>
        <dbReference type="Rhea" id="RHEA-COMP:13315"/>
        <dbReference type="Rhea" id="RHEA-COMP:13656"/>
        <dbReference type="ChEBI" id="CHEBI:15377"/>
        <dbReference type="ChEBI" id="CHEBI:15379"/>
        <dbReference type="ChEBI" id="CHEBI:16526"/>
        <dbReference type="ChEBI" id="CHEBI:16810"/>
        <dbReference type="ChEBI" id="CHEBI:30031"/>
        <dbReference type="ChEBI" id="CHEBI:136731"/>
        <dbReference type="ChEBI" id="CHEBI:137731"/>
        <dbReference type="EC" id="1.14.11.80"/>
    </reaction>
</comment>
<dbReference type="EC" id="1.14.11.80" evidence="18"/>
<feature type="region of interest" description="Disordered" evidence="19">
    <location>
        <begin position="790"/>
        <end position="846"/>
    </location>
</feature>
<feature type="compositionally biased region" description="Polar residues" evidence="19">
    <location>
        <begin position="1698"/>
        <end position="1718"/>
    </location>
</feature>
<feature type="compositionally biased region" description="Polar residues" evidence="19">
    <location>
        <begin position="1775"/>
        <end position="1786"/>
    </location>
</feature>
<evidence type="ECO:0000256" key="6">
    <source>
        <dbReference type="ARBA" id="ARBA00022723"/>
    </source>
</evidence>
<feature type="region of interest" description="Disordered" evidence="19">
    <location>
        <begin position="15"/>
        <end position="57"/>
    </location>
</feature>
<dbReference type="PROSITE" id="PS51058">
    <property type="entry name" value="ZF_CXXC"/>
    <property type="match status" value="1"/>
</dbReference>
<dbReference type="Proteomes" id="UP001652642">
    <property type="component" value="Chromosome 8"/>
</dbReference>
<comment type="cofactor">
    <cofactor evidence="18">
        <name>Fe(2+)</name>
        <dbReference type="ChEBI" id="CHEBI:29033"/>
    </cofactor>
    <text evidence="18">Binds 1 Fe(2+) ion per subunit.</text>
</comment>
<protein>
    <recommendedName>
        <fullName evidence="18">Methylcytosine dioxygenase TET</fullName>
        <ecNumber evidence="18">1.14.11.80</ecNumber>
    </recommendedName>
</protein>
<feature type="region of interest" description="Disordered" evidence="19">
    <location>
        <begin position="591"/>
        <end position="730"/>
    </location>
</feature>
<dbReference type="GO" id="GO:0051213">
    <property type="term" value="F:dioxygenase activity"/>
    <property type="evidence" value="ECO:0007669"/>
    <property type="project" value="UniProtKB-KW"/>
</dbReference>
<evidence type="ECO:0000256" key="12">
    <source>
        <dbReference type="ARBA" id="ARBA00023004"/>
    </source>
</evidence>
<keyword evidence="4" id="KW-0158">Chromosome</keyword>
<feature type="region of interest" description="Disordered" evidence="19">
    <location>
        <begin position="1773"/>
        <end position="1819"/>
    </location>
</feature>
<gene>
    <name evidence="22" type="primary">TET3</name>
</gene>
<evidence type="ECO:0000256" key="17">
    <source>
        <dbReference type="PROSITE-ProRule" id="PRU00509"/>
    </source>
</evidence>
<comment type="cofactor">
    <cofactor evidence="18">
        <name>Zn(2+)</name>
        <dbReference type="ChEBI" id="CHEBI:29105"/>
    </cofactor>
    <text evidence="18">The zinc ions have a structural role.</text>
</comment>
<feature type="compositionally biased region" description="Basic residues" evidence="19">
    <location>
        <begin position="708"/>
        <end position="719"/>
    </location>
</feature>
<feature type="compositionally biased region" description="Polar residues" evidence="19">
    <location>
        <begin position="621"/>
        <end position="636"/>
    </location>
</feature>
<evidence type="ECO:0000256" key="13">
    <source>
        <dbReference type="ARBA" id="ARBA00023125"/>
    </source>
</evidence>
<dbReference type="GeneID" id="110072087"/>
<comment type="similarity">
    <text evidence="3 18">Belongs to the TET family.</text>
</comment>
<feature type="compositionally biased region" description="Pro residues" evidence="19">
    <location>
        <begin position="668"/>
        <end position="685"/>
    </location>
</feature>
<evidence type="ECO:0000256" key="10">
    <source>
        <dbReference type="ARBA" id="ARBA00022964"/>
    </source>
</evidence>
<dbReference type="InterPro" id="IPR002857">
    <property type="entry name" value="Znf_CXXC"/>
</dbReference>
<evidence type="ECO:0000256" key="3">
    <source>
        <dbReference type="ARBA" id="ARBA00007502"/>
    </source>
</evidence>
<name>A0ABM5EPD9_9SAUR</name>
<feature type="compositionally biased region" description="Low complexity" evidence="19">
    <location>
        <begin position="904"/>
        <end position="927"/>
    </location>
</feature>
<evidence type="ECO:0000256" key="15">
    <source>
        <dbReference type="ARBA" id="ARBA00047840"/>
    </source>
</evidence>
<dbReference type="PANTHER" id="PTHR23358">
    <property type="entry name" value="METHYLCYTOSINE DIOXYGENASE TET"/>
    <property type="match status" value="1"/>
</dbReference>
<feature type="compositionally biased region" description="Basic and acidic residues" evidence="19">
    <location>
        <begin position="207"/>
        <end position="217"/>
    </location>
</feature>
<keyword evidence="14" id="KW-0539">Nucleus</keyword>
<feature type="domain" description="CXXC-type" evidence="20">
    <location>
        <begin position="53"/>
        <end position="94"/>
    </location>
</feature>
<evidence type="ECO:0000256" key="4">
    <source>
        <dbReference type="ARBA" id="ARBA00022454"/>
    </source>
</evidence>
<feature type="compositionally biased region" description="Basic and acidic residues" evidence="19">
    <location>
        <begin position="601"/>
        <end position="614"/>
    </location>
</feature>
<comment type="catalytic activity">
    <reaction evidence="18">
        <text>a 5-methyl-2'-deoxycytidine in DNA + 2-oxoglutarate + O2 = a 5-hydroxymethyl-2'-deoxycytidine in DNA + succinate + CO2</text>
        <dbReference type="Rhea" id="RHEA:52636"/>
        <dbReference type="Rhea" id="RHEA-COMP:11370"/>
        <dbReference type="Rhea" id="RHEA-COMP:13315"/>
        <dbReference type="ChEBI" id="CHEBI:15379"/>
        <dbReference type="ChEBI" id="CHEBI:16526"/>
        <dbReference type="ChEBI" id="CHEBI:16810"/>
        <dbReference type="ChEBI" id="CHEBI:30031"/>
        <dbReference type="ChEBI" id="CHEBI:85454"/>
        <dbReference type="ChEBI" id="CHEBI:136731"/>
        <dbReference type="EC" id="1.14.11.80"/>
    </reaction>
</comment>